<dbReference type="PANTHER" id="PTHR13847:SF289">
    <property type="entry name" value="GLYCINE OXIDASE"/>
    <property type="match status" value="1"/>
</dbReference>
<organism evidence="3 4">
    <name type="scientific">Pseudohoeflea suaedae</name>
    <dbReference type="NCBI Taxonomy" id="877384"/>
    <lineage>
        <taxon>Bacteria</taxon>
        <taxon>Pseudomonadati</taxon>
        <taxon>Pseudomonadota</taxon>
        <taxon>Alphaproteobacteria</taxon>
        <taxon>Hyphomicrobiales</taxon>
        <taxon>Rhizobiaceae</taxon>
        <taxon>Pseudohoeflea</taxon>
    </lineage>
</organism>
<dbReference type="AlphaFoldDB" id="A0A4R5PNP0"/>
<dbReference type="Gene3D" id="3.50.50.60">
    <property type="entry name" value="FAD/NAD(P)-binding domain"/>
    <property type="match status" value="1"/>
</dbReference>
<keyword evidence="1" id="KW-0560">Oxidoreductase</keyword>
<dbReference type="GO" id="GO:0016491">
    <property type="term" value="F:oxidoreductase activity"/>
    <property type="evidence" value="ECO:0007669"/>
    <property type="project" value="UniProtKB-KW"/>
</dbReference>
<evidence type="ECO:0000259" key="2">
    <source>
        <dbReference type="Pfam" id="PF01266"/>
    </source>
</evidence>
<dbReference type="Gene3D" id="3.30.9.10">
    <property type="entry name" value="D-Amino Acid Oxidase, subunit A, domain 2"/>
    <property type="match status" value="1"/>
</dbReference>
<evidence type="ECO:0000256" key="1">
    <source>
        <dbReference type="ARBA" id="ARBA00023002"/>
    </source>
</evidence>
<protein>
    <submittedName>
        <fullName evidence="3">FAD-binding oxidoreductase</fullName>
    </submittedName>
</protein>
<dbReference type="Pfam" id="PF01266">
    <property type="entry name" value="DAO"/>
    <property type="match status" value="1"/>
</dbReference>
<evidence type="ECO:0000313" key="4">
    <source>
        <dbReference type="Proteomes" id="UP000295131"/>
    </source>
</evidence>
<keyword evidence="4" id="KW-1185">Reference proteome</keyword>
<dbReference type="InterPro" id="IPR006076">
    <property type="entry name" value="FAD-dep_OxRdtase"/>
</dbReference>
<evidence type="ECO:0000313" key="3">
    <source>
        <dbReference type="EMBL" id="TDH38599.1"/>
    </source>
</evidence>
<dbReference type="EMBL" id="SMSI01000001">
    <property type="protein sequence ID" value="TDH38599.1"/>
    <property type="molecule type" value="Genomic_DNA"/>
</dbReference>
<comment type="caution">
    <text evidence="3">The sequence shown here is derived from an EMBL/GenBank/DDBJ whole genome shotgun (WGS) entry which is preliminary data.</text>
</comment>
<sequence length="414" mass="43348">MPNGAAPSFFPEFSLMPQADNQLAPGGQSTADLVVIGGGVAGLWTSLKALRAGLSVILVEKSGLAAGASGGFMGALMPHMPERWDDKKQFQYEALCALESEAARLEDETGLPVHYRRVGRLTPLFSERQRMQAEARIEAARPVWNGRFAYSLPALEDHAAWLDPDAAPFGAVYDDLSARVSPSHLLGALDAASSANAQFRMVKGEAAAIDSDVASLELTDGSVVSFGNLVIAAGLGAFPLIESLTGCPGGSLGNPVKGQAALFAVKSLPALADDLPVIFGDGTYVIAHGDGTLAVGATSETEFLDPFTTDEKLDAVMEKARRLSPALANARLVERWANLRPRPAGRDPMLGQVPGCPNVYAVAGGYKITFGIAHYMADAVLASITGGHGPAIPPTFLPEAHIAKSKSRLAKNHA</sequence>
<reference evidence="3 4" key="1">
    <citation type="journal article" date="2013" name="Int. J. Syst. Evol. Microbiol.">
        <title>Hoeflea suaedae sp. nov., an endophytic bacterium isolated from the root of the halophyte Suaeda maritima.</title>
        <authorList>
            <person name="Chung E.J."/>
            <person name="Park J.A."/>
            <person name="Pramanik P."/>
            <person name="Bibi F."/>
            <person name="Jeon C.O."/>
            <person name="Chung Y.R."/>
        </authorList>
    </citation>
    <scope>NUCLEOTIDE SEQUENCE [LARGE SCALE GENOMIC DNA]</scope>
    <source>
        <strain evidence="3 4">YC6898</strain>
    </source>
</reference>
<feature type="domain" description="FAD dependent oxidoreductase" evidence="2">
    <location>
        <begin position="32"/>
        <end position="378"/>
    </location>
</feature>
<dbReference type="InterPro" id="IPR036188">
    <property type="entry name" value="FAD/NAD-bd_sf"/>
</dbReference>
<dbReference type="PANTHER" id="PTHR13847">
    <property type="entry name" value="SARCOSINE DEHYDROGENASE-RELATED"/>
    <property type="match status" value="1"/>
</dbReference>
<dbReference type="Proteomes" id="UP000295131">
    <property type="component" value="Unassembled WGS sequence"/>
</dbReference>
<dbReference type="SUPFAM" id="SSF51905">
    <property type="entry name" value="FAD/NAD(P)-binding domain"/>
    <property type="match status" value="1"/>
</dbReference>
<dbReference type="GO" id="GO:0005737">
    <property type="term" value="C:cytoplasm"/>
    <property type="evidence" value="ECO:0007669"/>
    <property type="project" value="TreeGrafter"/>
</dbReference>
<gene>
    <name evidence="3" type="ORF">E2A64_05725</name>
</gene>
<accession>A0A4R5PNP0</accession>
<name>A0A4R5PNP0_9HYPH</name>
<proteinExistence type="predicted"/>